<dbReference type="SUPFAM" id="SSF48264">
    <property type="entry name" value="Cytochrome P450"/>
    <property type="match status" value="1"/>
</dbReference>
<dbReference type="CDD" id="cd11060">
    <property type="entry name" value="CYP57A1-like"/>
    <property type="match status" value="1"/>
</dbReference>
<dbReference type="InterPro" id="IPR050121">
    <property type="entry name" value="Cytochrome_P450_monoxygenase"/>
</dbReference>
<keyword evidence="8" id="KW-1185">Reference proteome</keyword>
<accession>A0A6A5UTC7</accession>
<keyword evidence="3 5" id="KW-0479">Metal-binding</keyword>
<name>A0A6A5UTC7_9PLEO</name>
<evidence type="ECO:0000256" key="6">
    <source>
        <dbReference type="RuleBase" id="RU000461"/>
    </source>
</evidence>
<organism evidence="7 8">
    <name type="scientific">Bimuria novae-zelandiae CBS 107.79</name>
    <dbReference type="NCBI Taxonomy" id="1447943"/>
    <lineage>
        <taxon>Eukaryota</taxon>
        <taxon>Fungi</taxon>
        <taxon>Dikarya</taxon>
        <taxon>Ascomycota</taxon>
        <taxon>Pezizomycotina</taxon>
        <taxon>Dothideomycetes</taxon>
        <taxon>Pleosporomycetidae</taxon>
        <taxon>Pleosporales</taxon>
        <taxon>Massarineae</taxon>
        <taxon>Didymosphaeriaceae</taxon>
        <taxon>Bimuria</taxon>
    </lineage>
</organism>
<dbReference type="GO" id="GO:0016705">
    <property type="term" value="F:oxidoreductase activity, acting on paired donors, with incorporation or reduction of molecular oxygen"/>
    <property type="evidence" value="ECO:0007669"/>
    <property type="project" value="InterPro"/>
</dbReference>
<dbReference type="InterPro" id="IPR002403">
    <property type="entry name" value="Cyt_P450_E_grp-IV"/>
</dbReference>
<dbReference type="Pfam" id="PF00067">
    <property type="entry name" value="p450"/>
    <property type="match status" value="1"/>
</dbReference>
<proteinExistence type="inferred from homology"/>
<dbReference type="GO" id="GO:0005506">
    <property type="term" value="F:iron ion binding"/>
    <property type="evidence" value="ECO:0007669"/>
    <property type="project" value="InterPro"/>
</dbReference>
<dbReference type="PRINTS" id="PR00465">
    <property type="entry name" value="EP450IV"/>
</dbReference>
<keyword evidence="4 5" id="KW-0408">Iron</keyword>
<dbReference type="AlphaFoldDB" id="A0A6A5UTC7"/>
<dbReference type="InterPro" id="IPR017972">
    <property type="entry name" value="Cyt_P450_CS"/>
</dbReference>
<evidence type="ECO:0000256" key="1">
    <source>
        <dbReference type="ARBA" id="ARBA00001971"/>
    </source>
</evidence>
<comment type="cofactor">
    <cofactor evidence="1 5">
        <name>heme</name>
        <dbReference type="ChEBI" id="CHEBI:30413"/>
    </cofactor>
</comment>
<dbReference type="PRINTS" id="PR00385">
    <property type="entry name" value="P450"/>
</dbReference>
<evidence type="ECO:0000256" key="4">
    <source>
        <dbReference type="ARBA" id="ARBA00023004"/>
    </source>
</evidence>
<dbReference type="InterPro" id="IPR001128">
    <property type="entry name" value="Cyt_P450"/>
</dbReference>
<dbReference type="GO" id="GO:0020037">
    <property type="term" value="F:heme binding"/>
    <property type="evidence" value="ECO:0007669"/>
    <property type="project" value="InterPro"/>
</dbReference>
<reference evidence="7" key="1">
    <citation type="journal article" date="2020" name="Stud. Mycol.">
        <title>101 Dothideomycetes genomes: a test case for predicting lifestyles and emergence of pathogens.</title>
        <authorList>
            <person name="Haridas S."/>
            <person name="Albert R."/>
            <person name="Binder M."/>
            <person name="Bloem J."/>
            <person name="Labutti K."/>
            <person name="Salamov A."/>
            <person name="Andreopoulos B."/>
            <person name="Baker S."/>
            <person name="Barry K."/>
            <person name="Bills G."/>
            <person name="Bluhm B."/>
            <person name="Cannon C."/>
            <person name="Castanera R."/>
            <person name="Culley D."/>
            <person name="Daum C."/>
            <person name="Ezra D."/>
            <person name="Gonzalez J."/>
            <person name="Henrissat B."/>
            <person name="Kuo A."/>
            <person name="Liang C."/>
            <person name="Lipzen A."/>
            <person name="Lutzoni F."/>
            <person name="Magnuson J."/>
            <person name="Mondo S."/>
            <person name="Nolan M."/>
            <person name="Ohm R."/>
            <person name="Pangilinan J."/>
            <person name="Park H.-J."/>
            <person name="Ramirez L."/>
            <person name="Alfaro M."/>
            <person name="Sun H."/>
            <person name="Tritt A."/>
            <person name="Yoshinaga Y."/>
            <person name="Zwiers L.-H."/>
            <person name="Turgeon B."/>
            <person name="Goodwin S."/>
            <person name="Spatafora J."/>
            <person name="Crous P."/>
            <person name="Grigoriev I."/>
        </authorList>
    </citation>
    <scope>NUCLEOTIDE SEQUENCE</scope>
    <source>
        <strain evidence="7">CBS 107.79</strain>
    </source>
</reference>
<evidence type="ECO:0000256" key="2">
    <source>
        <dbReference type="ARBA" id="ARBA00010617"/>
    </source>
</evidence>
<dbReference type="InterPro" id="IPR036396">
    <property type="entry name" value="Cyt_P450_sf"/>
</dbReference>
<dbReference type="PANTHER" id="PTHR24305:SF180">
    <property type="entry name" value="P450, PUTATIVE (EUROFUNG)-RELATED"/>
    <property type="match status" value="1"/>
</dbReference>
<sequence length="504" mass="57014">MALASLLVKLGTAGLFVVLAQYVLAYLRSPLKRIPGPTLAKVSDLWRLFNAYEKKHITTQLALHRKYGDYVQLGPNVVSINDPNLVKTIYSTRGTFLKSDFYAINDAMQDGKVIQNLFGTRDNKFHSKYIRPVQKLYTFQAAKEYEAVMDKTLTEWYHQLNKRFVDGTNQGKACDIADWISFLTWDILGEMTFSKPFGFMEQAADIGGMLETAEKNMDYQSVIGQIPALDKWLAKNPRLASKFPAFAVTAGFCVERFMERMQSFEQFKGNTDFMNHFLAAKEEHPTVVTDNEVIGYMIINVLGGGDTTSITVKAIIYHALKNPGVHKRLVEELRSADVSHPASYTTLEKLQYLDACVKEGLRIHPVVGHILERVVPSTGLALNNGVTLPPGTVVGVNPWVVHRRADVYGERPDKFLPERWLKGSSESDADYEARIRRMNDADLSFGKGNRVCLGRPLALVEMAKIVGTLFAKYKIELEDPNAEWEVHPQWFVWPHKIKVKLSQY</sequence>
<dbReference type="PROSITE" id="PS00086">
    <property type="entry name" value="CYTOCHROME_P450"/>
    <property type="match status" value="1"/>
</dbReference>
<evidence type="ECO:0000313" key="7">
    <source>
        <dbReference type="EMBL" id="KAF1967958.1"/>
    </source>
</evidence>
<dbReference type="GO" id="GO:0004497">
    <property type="term" value="F:monooxygenase activity"/>
    <property type="evidence" value="ECO:0007669"/>
    <property type="project" value="UniProtKB-KW"/>
</dbReference>
<protein>
    <submittedName>
        <fullName evidence="7">Cytochrome P450</fullName>
    </submittedName>
</protein>
<dbReference type="Proteomes" id="UP000800036">
    <property type="component" value="Unassembled WGS sequence"/>
</dbReference>
<keyword evidence="5 6" id="KW-0349">Heme</keyword>
<gene>
    <name evidence="7" type="ORF">BU23DRAFT_515514</name>
</gene>
<evidence type="ECO:0000256" key="3">
    <source>
        <dbReference type="ARBA" id="ARBA00022723"/>
    </source>
</evidence>
<dbReference type="OrthoDB" id="3934656at2759"/>
<feature type="binding site" description="axial binding residue" evidence="5">
    <location>
        <position position="452"/>
    </location>
    <ligand>
        <name>heme</name>
        <dbReference type="ChEBI" id="CHEBI:30413"/>
    </ligand>
    <ligandPart>
        <name>Fe</name>
        <dbReference type="ChEBI" id="CHEBI:18248"/>
    </ligandPart>
</feature>
<evidence type="ECO:0000313" key="8">
    <source>
        <dbReference type="Proteomes" id="UP000800036"/>
    </source>
</evidence>
<dbReference type="PANTHER" id="PTHR24305">
    <property type="entry name" value="CYTOCHROME P450"/>
    <property type="match status" value="1"/>
</dbReference>
<keyword evidence="6" id="KW-0503">Monooxygenase</keyword>
<keyword evidence="6" id="KW-0560">Oxidoreductase</keyword>
<evidence type="ECO:0000256" key="5">
    <source>
        <dbReference type="PIRSR" id="PIRSR602403-1"/>
    </source>
</evidence>
<dbReference type="EMBL" id="ML976726">
    <property type="protein sequence ID" value="KAF1967958.1"/>
    <property type="molecule type" value="Genomic_DNA"/>
</dbReference>
<comment type="similarity">
    <text evidence="2 6">Belongs to the cytochrome P450 family.</text>
</comment>
<dbReference type="Gene3D" id="1.10.630.10">
    <property type="entry name" value="Cytochrome P450"/>
    <property type="match status" value="1"/>
</dbReference>